<dbReference type="Pfam" id="PF13230">
    <property type="entry name" value="GATase_4"/>
    <property type="match status" value="1"/>
</dbReference>
<gene>
    <name evidence="3" type="ORF">FHI69_27115</name>
</gene>
<dbReference type="RefSeq" id="WP_139092673.1">
    <property type="nucleotide sequence ID" value="NZ_VDGE01000018.1"/>
</dbReference>
<dbReference type="EMBL" id="VDGE01000018">
    <property type="protein sequence ID" value="TNC72095.1"/>
    <property type="molecule type" value="Genomic_DNA"/>
</dbReference>
<evidence type="ECO:0000256" key="1">
    <source>
        <dbReference type="ARBA" id="ARBA00022962"/>
    </source>
</evidence>
<protein>
    <submittedName>
        <fullName evidence="3">Class II glutamine amidotransferase</fullName>
    </submittedName>
</protein>
<dbReference type="PANTHER" id="PTHR42824">
    <property type="entry name" value="GLUTAMINE AMIDOTRANSFERASE"/>
    <property type="match status" value="1"/>
</dbReference>
<proteinExistence type="predicted"/>
<dbReference type="Gene3D" id="3.60.20.10">
    <property type="entry name" value="Glutamine Phosphoribosylpyrophosphate, subunit 1, domain 1"/>
    <property type="match status" value="1"/>
</dbReference>
<dbReference type="InterPro" id="IPR026869">
    <property type="entry name" value="EgtC-like"/>
</dbReference>
<dbReference type="PANTHER" id="PTHR42824:SF1">
    <property type="entry name" value="GLUTAMINE AMIDOTRANSFERASE YAFJ-RELATED"/>
    <property type="match status" value="1"/>
</dbReference>
<comment type="caution">
    <text evidence="3">The sequence shown here is derived from an EMBL/GenBank/DDBJ whole genome shotgun (WGS) entry which is preliminary data.</text>
</comment>
<dbReference type="Proteomes" id="UP000305681">
    <property type="component" value="Unassembled WGS sequence"/>
</dbReference>
<dbReference type="CDD" id="cd01908">
    <property type="entry name" value="YafJ"/>
    <property type="match status" value="1"/>
</dbReference>
<keyword evidence="1 3" id="KW-0315">Glutamine amidotransferase</keyword>
<evidence type="ECO:0000259" key="2">
    <source>
        <dbReference type="PROSITE" id="PS51278"/>
    </source>
</evidence>
<dbReference type="AlphaFoldDB" id="A0A5C4NDY7"/>
<dbReference type="InterPro" id="IPR029055">
    <property type="entry name" value="Ntn_hydrolases_N"/>
</dbReference>
<dbReference type="InterPro" id="IPR017932">
    <property type="entry name" value="GATase_2_dom"/>
</dbReference>
<dbReference type="SUPFAM" id="SSF56235">
    <property type="entry name" value="N-terminal nucleophile aminohydrolases (Ntn hydrolases)"/>
    <property type="match status" value="1"/>
</dbReference>
<sequence length="274" mass="30135">MCQLLAMNSSKPAALEFSFAGFAERGGRTDEHRDGWGIAYHSSSGCTLLTDHLAAIDSPLAAQVQQHPVKAKNIVAHIRKATQGRIAPENTHPFARELWGKTWSFAHNGDLKTWRAPANAHYRTSGDTDSEQAFCHLLASLRTRFPAGEPARADLRAAIAEVATDIAAHGSFNFILSDGELLFAHCSTHLHYVIREYPFSVAQLIDCERSIDFRQHNHLDDRIAVIATHPLTQNEDWLAFAPGELKLFAGGTLLPANDSAPQGMQPGVYIQISY</sequence>
<organism evidence="3 4">
    <name type="scientific">Janthinobacterium lividum</name>
    <dbReference type="NCBI Taxonomy" id="29581"/>
    <lineage>
        <taxon>Bacteria</taxon>
        <taxon>Pseudomonadati</taxon>
        <taxon>Pseudomonadota</taxon>
        <taxon>Betaproteobacteria</taxon>
        <taxon>Burkholderiales</taxon>
        <taxon>Oxalobacteraceae</taxon>
        <taxon>Janthinobacterium</taxon>
    </lineage>
</organism>
<dbReference type="PROSITE" id="PS51278">
    <property type="entry name" value="GATASE_TYPE_2"/>
    <property type="match status" value="1"/>
</dbReference>
<keyword evidence="3" id="KW-0808">Transferase</keyword>
<evidence type="ECO:0000313" key="3">
    <source>
        <dbReference type="EMBL" id="TNC72095.1"/>
    </source>
</evidence>
<accession>A0A5C4NDY7</accession>
<dbReference type="GO" id="GO:0016740">
    <property type="term" value="F:transferase activity"/>
    <property type="evidence" value="ECO:0007669"/>
    <property type="project" value="UniProtKB-KW"/>
</dbReference>
<reference evidence="3 4" key="1">
    <citation type="submission" date="2019-06" db="EMBL/GenBank/DDBJ databases">
        <title>Genome sequence of Janthinobacterium lividum UCD_MED1.</title>
        <authorList>
            <person name="De Leon M.E."/>
            <person name="Jospin G."/>
        </authorList>
    </citation>
    <scope>NUCLEOTIDE SEQUENCE [LARGE SCALE GENOMIC DNA]</scope>
    <source>
        <strain evidence="3 4">UCD_MED1</strain>
    </source>
</reference>
<feature type="domain" description="Glutamine amidotransferase type-2" evidence="2">
    <location>
        <begin position="2"/>
        <end position="274"/>
    </location>
</feature>
<evidence type="ECO:0000313" key="4">
    <source>
        <dbReference type="Proteomes" id="UP000305681"/>
    </source>
</evidence>
<name>A0A5C4NDY7_9BURK</name>